<evidence type="ECO:0000256" key="1">
    <source>
        <dbReference type="SAM" id="MobiDB-lite"/>
    </source>
</evidence>
<keyword evidence="3" id="KW-1185">Reference proteome</keyword>
<comment type="caution">
    <text evidence="2">The sequence shown here is derived from an EMBL/GenBank/DDBJ whole genome shotgun (WGS) entry which is preliminary data.</text>
</comment>
<organism evidence="2 3">
    <name type="scientific">Pristionchus mayeri</name>
    <dbReference type="NCBI Taxonomy" id="1317129"/>
    <lineage>
        <taxon>Eukaryota</taxon>
        <taxon>Metazoa</taxon>
        <taxon>Ecdysozoa</taxon>
        <taxon>Nematoda</taxon>
        <taxon>Chromadorea</taxon>
        <taxon>Rhabditida</taxon>
        <taxon>Rhabditina</taxon>
        <taxon>Diplogasteromorpha</taxon>
        <taxon>Diplogasteroidea</taxon>
        <taxon>Neodiplogasteridae</taxon>
        <taxon>Pristionchus</taxon>
    </lineage>
</organism>
<gene>
    <name evidence="2" type="ORF">PMAYCL1PPCAC_19303</name>
</gene>
<feature type="compositionally biased region" description="Basic and acidic residues" evidence="1">
    <location>
        <begin position="299"/>
        <end position="316"/>
    </location>
</feature>
<protein>
    <submittedName>
        <fullName evidence="2">Uncharacterized protein</fullName>
    </submittedName>
</protein>
<name>A0AAN5I260_9BILA</name>
<reference evidence="3" key="1">
    <citation type="submission" date="2022-10" db="EMBL/GenBank/DDBJ databases">
        <title>Genome assembly of Pristionchus species.</title>
        <authorList>
            <person name="Yoshida K."/>
            <person name="Sommer R.J."/>
        </authorList>
    </citation>
    <scope>NUCLEOTIDE SEQUENCE [LARGE SCALE GENOMIC DNA]</scope>
    <source>
        <strain evidence="3">RS5460</strain>
    </source>
</reference>
<feature type="region of interest" description="Disordered" evidence="1">
    <location>
        <begin position="295"/>
        <end position="316"/>
    </location>
</feature>
<accession>A0AAN5I260</accession>
<feature type="non-terminal residue" evidence="2">
    <location>
        <position position="316"/>
    </location>
</feature>
<evidence type="ECO:0000313" key="3">
    <source>
        <dbReference type="Proteomes" id="UP001328107"/>
    </source>
</evidence>
<proteinExistence type="predicted"/>
<evidence type="ECO:0000313" key="2">
    <source>
        <dbReference type="EMBL" id="GMR49108.1"/>
    </source>
</evidence>
<sequence>MIFGLLNVTDSSSVDVVLVSDDDAFSLQVLHSIRPREALAGTDDGRGNLGVLLDALVHCRLEGFTLGHLKTTTLVGNALLHLLVQAILSAVEENLHRVVLGFVVLPDGGRIDLLGSFGEVGDVGEIVPVGQVDVLLFLFRIARVGEVLEQTLLSLDDRIIVLRETLEVLLHVFTVTLDLVLGLFEARPHTLHGFLATLIRLIASAHANLFAGLVIGGRVGERGRFSGCFALATLALARSSGVRSDNEGGDESILIEDFTLLDDSTSLLVDLGHLMDDLPGHGFHDGFDGSLGCRSRERRRGEEKEEEREGEKTHPC</sequence>
<dbReference type="Proteomes" id="UP001328107">
    <property type="component" value="Unassembled WGS sequence"/>
</dbReference>
<dbReference type="AlphaFoldDB" id="A0AAN5I260"/>
<dbReference type="EMBL" id="BTRK01000004">
    <property type="protein sequence ID" value="GMR49108.1"/>
    <property type="molecule type" value="Genomic_DNA"/>
</dbReference>